<dbReference type="InterPro" id="IPR011051">
    <property type="entry name" value="RmlC_Cupin_sf"/>
</dbReference>
<evidence type="ECO:0000313" key="3">
    <source>
        <dbReference type="EMBL" id="RJP75154.1"/>
    </source>
</evidence>
<dbReference type="InterPro" id="IPR050807">
    <property type="entry name" value="TransReg_Diox_bact_type"/>
</dbReference>
<name>A0A419F965_9BACT</name>
<dbReference type="EMBL" id="QZKI01000006">
    <property type="protein sequence ID" value="RJP75154.1"/>
    <property type="molecule type" value="Genomic_DNA"/>
</dbReference>
<reference evidence="3 4" key="1">
    <citation type="journal article" date="2017" name="ISME J.">
        <title>Energy and carbon metabolisms in a deep terrestrial subsurface fluid microbial community.</title>
        <authorList>
            <person name="Momper L."/>
            <person name="Jungbluth S.P."/>
            <person name="Lee M.D."/>
            <person name="Amend J.P."/>
        </authorList>
    </citation>
    <scope>NUCLEOTIDE SEQUENCE [LARGE SCALE GENOMIC DNA]</scope>
    <source>
        <strain evidence="3">SURF_17</strain>
    </source>
</reference>
<dbReference type="SUPFAM" id="SSF51182">
    <property type="entry name" value="RmlC-like cupins"/>
    <property type="match status" value="1"/>
</dbReference>
<sequence>MLKMGNVLKHARLQKGMTLEDLSLQCGYSKALISRIENDSVSPSILSLTKISEALDLTLYDIFANVEVDEPTILRMRDRQKFSALNGQHELEFLTTGATGKLMQPLLITLEGDADSWAGTDLRNGEEFFLVLEGRAEVFVGERRYVLKAGDSIYLKSTIAHTYRGMGKSKTVSLAVTYPPYY</sequence>
<keyword evidence="1" id="KW-0238">DNA-binding</keyword>
<dbReference type="SMART" id="SM00530">
    <property type="entry name" value="HTH_XRE"/>
    <property type="match status" value="1"/>
</dbReference>
<dbReference type="Pfam" id="PF07883">
    <property type="entry name" value="Cupin_2"/>
    <property type="match status" value="1"/>
</dbReference>
<dbReference type="Gene3D" id="1.10.260.40">
    <property type="entry name" value="lambda repressor-like DNA-binding domains"/>
    <property type="match status" value="1"/>
</dbReference>
<dbReference type="GO" id="GO:0005829">
    <property type="term" value="C:cytosol"/>
    <property type="evidence" value="ECO:0007669"/>
    <property type="project" value="TreeGrafter"/>
</dbReference>
<dbReference type="CDD" id="cd02209">
    <property type="entry name" value="cupin_XRE_C"/>
    <property type="match status" value="1"/>
</dbReference>
<comment type="caution">
    <text evidence="3">The sequence shown here is derived from an EMBL/GenBank/DDBJ whole genome shotgun (WGS) entry which is preliminary data.</text>
</comment>
<dbReference type="PANTHER" id="PTHR46797">
    <property type="entry name" value="HTH-TYPE TRANSCRIPTIONAL REGULATOR"/>
    <property type="match status" value="1"/>
</dbReference>
<gene>
    <name evidence="3" type="ORF">C4532_01010</name>
</gene>
<feature type="domain" description="HTH cro/C1-type" evidence="2">
    <location>
        <begin position="8"/>
        <end position="62"/>
    </location>
</feature>
<dbReference type="PANTHER" id="PTHR46797:SF1">
    <property type="entry name" value="METHYLPHOSPHONATE SYNTHASE"/>
    <property type="match status" value="1"/>
</dbReference>
<dbReference type="CDD" id="cd00093">
    <property type="entry name" value="HTH_XRE"/>
    <property type="match status" value="1"/>
</dbReference>
<dbReference type="AlphaFoldDB" id="A0A419F965"/>
<accession>A0A419F965</accession>
<dbReference type="Proteomes" id="UP000285961">
    <property type="component" value="Unassembled WGS sequence"/>
</dbReference>
<evidence type="ECO:0000259" key="2">
    <source>
        <dbReference type="PROSITE" id="PS50943"/>
    </source>
</evidence>
<dbReference type="Gene3D" id="2.60.120.10">
    <property type="entry name" value="Jelly Rolls"/>
    <property type="match status" value="1"/>
</dbReference>
<dbReference type="GO" id="GO:0003677">
    <property type="term" value="F:DNA binding"/>
    <property type="evidence" value="ECO:0007669"/>
    <property type="project" value="UniProtKB-KW"/>
</dbReference>
<proteinExistence type="predicted"/>
<evidence type="ECO:0000256" key="1">
    <source>
        <dbReference type="ARBA" id="ARBA00023125"/>
    </source>
</evidence>
<dbReference type="InterPro" id="IPR001387">
    <property type="entry name" value="Cro/C1-type_HTH"/>
</dbReference>
<dbReference type="Pfam" id="PF01381">
    <property type="entry name" value="HTH_3"/>
    <property type="match status" value="1"/>
</dbReference>
<dbReference type="GO" id="GO:0003700">
    <property type="term" value="F:DNA-binding transcription factor activity"/>
    <property type="evidence" value="ECO:0007669"/>
    <property type="project" value="TreeGrafter"/>
</dbReference>
<protein>
    <submittedName>
        <fullName evidence="3">XRE family transcriptional regulator</fullName>
    </submittedName>
</protein>
<evidence type="ECO:0000313" key="4">
    <source>
        <dbReference type="Proteomes" id="UP000285961"/>
    </source>
</evidence>
<organism evidence="3 4">
    <name type="scientific">Candidatus Abyssobacteria bacterium SURF_17</name>
    <dbReference type="NCBI Taxonomy" id="2093361"/>
    <lineage>
        <taxon>Bacteria</taxon>
        <taxon>Pseudomonadati</taxon>
        <taxon>Candidatus Hydrogenedentota</taxon>
        <taxon>Candidatus Abyssobacteria</taxon>
    </lineage>
</organism>
<dbReference type="PROSITE" id="PS50943">
    <property type="entry name" value="HTH_CROC1"/>
    <property type="match status" value="1"/>
</dbReference>
<dbReference type="InterPro" id="IPR014710">
    <property type="entry name" value="RmlC-like_jellyroll"/>
</dbReference>
<dbReference type="InterPro" id="IPR013096">
    <property type="entry name" value="Cupin_2"/>
</dbReference>
<dbReference type="SUPFAM" id="SSF47413">
    <property type="entry name" value="lambda repressor-like DNA-binding domains"/>
    <property type="match status" value="1"/>
</dbReference>
<dbReference type="InterPro" id="IPR010982">
    <property type="entry name" value="Lambda_DNA-bd_dom_sf"/>
</dbReference>